<evidence type="ECO:0000256" key="1">
    <source>
        <dbReference type="ARBA" id="ARBA00022679"/>
    </source>
</evidence>
<dbReference type="InterPro" id="IPR003673">
    <property type="entry name" value="CoA-Trfase_fam_III"/>
</dbReference>
<dbReference type="InterPro" id="IPR023606">
    <property type="entry name" value="CoA-Trfase_III_dom_1_sf"/>
</dbReference>
<dbReference type="Gene3D" id="3.40.50.10540">
    <property type="entry name" value="Crotonobetainyl-coa:carnitine coa-transferase, domain 1"/>
    <property type="match status" value="1"/>
</dbReference>
<dbReference type="InterPro" id="IPR044855">
    <property type="entry name" value="CoA-Trfase_III_dom3_sf"/>
</dbReference>
<dbReference type="PANTHER" id="PTHR48207">
    <property type="entry name" value="SUCCINATE--HYDROXYMETHYLGLUTARATE COA-TRANSFERASE"/>
    <property type="match status" value="1"/>
</dbReference>
<keyword evidence="1" id="KW-0808">Transferase</keyword>
<sequence length="402" mass="44586">MIELGKKALEGLRVLEMGQLIAGPSASRLLAEFGAEVIKVESPKTGDPIRAWRVVENGTSLWWYVQSRNKKSITINLRESEGQQLICELVKEVDILIENFRPGTMEKWGLGYEDLKAINPRLIMIRVSGYGQDGPYRDKAGFGSIGEAMGGLRYITGYPDRPPTRVGISIGDSLSALYAVIGALMAVYHRDTKGTGEGQVIDVALYESVFSLMESTLPEFDRAGLIRERTGSTLPGITPSNTYICADGKYVVIGANGDAIFKRLMNVMGYPEIAEDPRFENNTKRSEHADYLDKLIEEWTKSMPFTKVMEYLDEAKVPAGSIYSIEDIVNDAHYQAREMIREVAVEGLGTLKMPGIVPKMSETPGEIEWAGPKLGQHTDEILKEKIHLSDEQINALKEHGII</sequence>
<dbReference type="STRING" id="1714264.BTO30_06615"/>
<dbReference type="InterPro" id="IPR050483">
    <property type="entry name" value="CoA-transferase_III_domain"/>
</dbReference>
<dbReference type="Gene3D" id="3.30.1540.10">
    <property type="entry name" value="formyl-coa transferase, domain 3"/>
    <property type="match status" value="1"/>
</dbReference>
<dbReference type="Pfam" id="PF02515">
    <property type="entry name" value="CoA_transf_3"/>
    <property type="match status" value="1"/>
</dbReference>
<gene>
    <name evidence="2" type="ORF">BTO30_06615</name>
</gene>
<dbReference type="EMBL" id="MSDU01000010">
    <property type="protein sequence ID" value="OLN23046.1"/>
    <property type="molecule type" value="Genomic_DNA"/>
</dbReference>
<proteinExistence type="predicted"/>
<dbReference type="SUPFAM" id="SSF89796">
    <property type="entry name" value="CoA-transferase family III (CaiB/BaiF)"/>
    <property type="match status" value="1"/>
</dbReference>
<keyword evidence="3" id="KW-1185">Reference proteome</keyword>
<evidence type="ECO:0000313" key="2">
    <source>
        <dbReference type="EMBL" id="OLN23046.1"/>
    </source>
</evidence>
<dbReference type="PANTHER" id="PTHR48207:SF3">
    <property type="entry name" value="SUCCINATE--HYDROXYMETHYLGLUTARATE COA-TRANSFERASE"/>
    <property type="match status" value="1"/>
</dbReference>
<evidence type="ECO:0000313" key="3">
    <source>
        <dbReference type="Proteomes" id="UP000185568"/>
    </source>
</evidence>
<dbReference type="OrthoDB" id="9797653at2"/>
<dbReference type="AlphaFoldDB" id="A0A1Q8Q6S3"/>
<dbReference type="Proteomes" id="UP000185568">
    <property type="component" value="Unassembled WGS sequence"/>
</dbReference>
<protein>
    <submittedName>
        <fullName evidence="2">Carnitine dehydratase</fullName>
    </submittedName>
</protein>
<accession>A0A1Q8Q6S3</accession>
<dbReference type="GO" id="GO:0008410">
    <property type="term" value="F:CoA-transferase activity"/>
    <property type="evidence" value="ECO:0007669"/>
    <property type="project" value="TreeGrafter"/>
</dbReference>
<reference evidence="2 3" key="1">
    <citation type="submission" date="2016-12" db="EMBL/GenBank/DDBJ databases">
        <title>Domibacillus antri genome sequencing.</title>
        <authorList>
            <person name="Verma A."/>
            <person name="Krishnamurthi S."/>
        </authorList>
    </citation>
    <scope>NUCLEOTIDE SEQUENCE [LARGE SCALE GENOMIC DNA]</scope>
    <source>
        <strain evidence="2 3">XD80</strain>
    </source>
</reference>
<comment type="caution">
    <text evidence="2">The sequence shown here is derived from an EMBL/GenBank/DDBJ whole genome shotgun (WGS) entry which is preliminary data.</text>
</comment>
<name>A0A1Q8Q6S3_9BACI</name>
<organism evidence="2 3">
    <name type="scientific">Domibacillus antri</name>
    <dbReference type="NCBI Taxonomy" id="1714264"/>
    <lineage>
        <taxon>Bacteria</taxon>
        <taxon>Bacillati</taxon>
        <taxon>Bacillota</taxon>
        <taxon>Bacilli</taxon>
        <taxon>Bacillales</taxon>
        <taxon>Bacillaceae</taxon>
        <taxon>Domibacillus</taxon>
    </lineage>
</organism>